<dbReference type="NCBIfam" id="TIGR04131">
    <property type="entry name" value="Bac_Flav_CTERM"/>
    <property type="match status" value="1"/>
</dbReference>
<accession>A0A9D9E2G1</accession>
<name>A0A9D9E2G1_9BACT</name>
<sequence>MKKQIIISAILSVLYLPVTAASLEINGGRSYKYSPNELSTGLNMGVYVVSPIDNLTITFTSDSYESMQMYTFTSSGTSAKLPASGAQQTGNKITLSGGARDCGYVIEQGGSSYCFWVSTYIPVSYIENDYSYTNICMSARITGEGITIPYYTTTGSMDAVPRTVRYYTWEWDEENQIALSDVLVEEDVVPELDDKIVVTSPYQKTLFTIVDKIPESWGSVETAISTAEEFEPRAIFLHSTVTQSDRRADNELEVSLESGVLGGSAPVTVNFKAYVNEDNYVAWQIFHSEAGADDPDPVIEAIYPVDELSYTFKDAGTVYVRLYSENNTCSEYETYTVTISESYIDAPNAFSPGASPGVNDEWRVAYKSIVEFKCVIFDRWGQEVCRFEDPAMGWDGYYHGKLAPPGVYFYVIQARGSDGNEYKLKGHINIIRGRN</sequence>
<evidence type="ECO:0000313" key="1">
    <source>
        <dbReference type="EMBL" id="MBO8437295.1"/>
    </source>
</evidence>
<comment type="caution">
    <text evidence="1">The sequence shown here is derived from an EMBL/GenBank/DDBJ whole genome shotgun (WGS) entry which is preliminary data.</text>
</comment>
<dbReference type="InterPro" id="IPR026341">
    <property type="entry name" value="T9SS_type_B"/>
</dbReference>
<evidence type="ECO:0000313" key="2">
    <source>
        <dbReference type="Proteomes" id="UP000823636"/>
    </source>
</evidence>
<gene>
    <name evidence="1" type="ORF">IAC54_00135</name>
</gene>
<reference evidence="1" key="2">
    <citation type="journal article" date="2021" name="PeerJ">
        <title>Extensive microbial diversity within the chicken gut microbiome revealed by metagenomics and culture.</title>
        <authorList>
            <person name="Gilroy R."/>
            <person name="Ravi A."/>
            <person name="Getino M."/>
            <person name="Pursley I."/>
            <person name="Horton D.L."/>
            <person name="Alikhan N.F."/>
            <person name="Baker D."/>
            <person name="Gharbi K."/>
            <person name="Hall N."/>
            <person name="Watson M."/>
            <person name="Adriaenssens E.M."/>
            <person name="Foster-Nyarko E."/>
            <person name="Jarju S."/>
            <person name="Secka A."/>
            <person name="Antonio M."/>
            <person name="Oren A."/>
            <person name="Chaudhuri R.R."/>
            <person name="La Ragione R."/>
            <person name="Hildebrand F."/>
            <person name="Pallen M.J."/>
        </authorList>
    </citation>
    <scope>NUCLEOTIDE SEQUENCE</scope>
    <source>
        <strain evidence="1">G3-4614</strain>
    </source>
</reference>
<dbReference type="Proteomes" id="UP000823636">
    <property type="component" value="Unassembled WGS sequence"/>
</dbReference>
<dbReference type="EMBL" id="JADIMW010000003">
    <property type="protein sequence ID" value="MBO8437295.1"/>
    <property type="molecule type" value="Genomic_DNA"/>
</dbReference>
<protein>
    <submittedName>
        <fullName evidence="1">Gliding motility-associated C-terminal domain-containing protein</fullName>
    </submittedName>
</protein>
<reference evidence="1" key="1">
    <citation type="submission" date="2020-10" db="EMBL/GenBank/DDBJ databases">
        <authorList>
            <person name="Gilroy R."/>
        </authorList>
    </citation>
    <scope>NUCLEOTIDE SEQUENCE</scope>
    <source>
        <strain evidence="1">G3-4614</strain>
    </source>
</reference>
<dbReference type="AlphaFoldDB" id="A0A9D9E2G1"/>
<proteinExistence type="predicted"/>
<organism evidence="1 2">
    <name type="scientific">Candidatus Caccoplasma merdipullorum</name>
    <dbReference type="NCBI Taxonomy" id="2840718"/>
    <lineage>
        <taxon>Bacteria</taxon>
        <taxon>Pseudomonadati</taxon>
        <taxon>Bacteroidota</taxon>
        <taxon>Bacteroidia</taxon>
        <taxon>Bacteroidales</taxon>
        <taxon>Bacteroidaceae</taxon>
        <taxon>Bacteroidaceae incertae sedis</taxon>
        <taxon>Candidatus Caccoplasma</taxon>
    </lineage>
</organism>
<dbReference type="Pfam" id="PF13585">
    <property type="entry name" value="CHU_C"/>
    <property type="match status" value="1"/>
</dbReference>